<evidence type="ECO:0000256" key="5">
    <source>
        <dbReference type="SAM" id="MobiDB-lite"/>
    </source>
</evidence>
<dbReference type="InterPro" id="IPR037185">
    <property type="entry name" value="EmrE-like"/>
</dbReference>
<dbReference type="OrthoDB" id="306876at2759"/>
<accession>A0A0B2X8R9</accession>
<feature type="transmembrane region" description="Helical" evidence="6">
    <location>
        <begin position="277"/>
        <end position="297"/>
    </location>
</feature>
<dbReference type="Proteomes" id="UP000030816">
    <property type="component" value="Unassembled WGS sequence"/>
</dbReference>
<feature type="compositionally biased region" description="Basic and acidic residues" evidence="5">
    <location>
        <begin position="80"/>
        <end position="91"/>
    </location>
</feature>
<comment type="subcellular location">
    <subcellularLocation>
        <location evidence="1">Membrane</location>
        <topology evidence="1">Multi-pass membrane protein</topology>
    </subcellularLocation>
</comment>
<reference evidence="8 9" key="1">
    <citation type="journal article" date="2014" name="Proc. Natl. Acad. Sci. U.S.A.">
        <title>Trajectory and genomic determinants of fungal-pathogen speciation and host adaptation.</title>
        <authorList>
            <person name="Hu X."/>
            <person name="Xiao G."/>
            <person name="Zheng P."/>
            <person name="Shang Y."/>
            <person name="Su Y."/>
            <person name="Zhang X."/>
            <person name="Liu X."/>
            <person name="Zhan S."/>
            <person name="St Leger R.J."/>
            <person name="Wang C."/>
        </authorList>
    </citation>
    <scope>NUCLEOTIDE SEQUENCE [LARGE SCALE GENOMIC DNA]</scope>
    <source>
        <strain evidence="8 9">ARSEF 1941</strain>
    </source>
</reference>
<feature type="region of interest" description="Disordered" evidence="5">
    <location>
        <begin position="67"/>
        <end position="91"/>
    </location>
</feature>
<evidence type="ECO:0000256" key="6">
    <source>
        <dbReference type="SAM" id="Phobius"/>
    </source>
</evidence>
<evidence type="ECO:0000256" key="3">
    <source>
        <dbReference type="ARBA" id="ARBA00022989"/>
    </source>
</evidence>
<keyword evidence="2 6" id="KW-0812">Transmembrane</keyword>
<evidence type="ECO:0000256" key="2">
    <source>
        <dbReference type="ARBA" id="ARBA00022692"/>
    </source>
</evidence>
<dbReference type="Pfam" id="PF00892">
    <property type="entry name" value="EamA"/>
    <property type="match status" value="1"/>
</dbReference>
<name>A0A0B2X8R9_METAS</name>
<feature type="transmembrane region" description="Helical" evidence="6">
    <location>
        <begin position="236"/>
        <end position="257"/>
    </location>
</feature>
<evidence type="ECO:0000313" key="8">
    <source>
        <dbReference type="EMBL" id="KHO01945.1"/>
    </source>
</evidence>
<feature type="transmembrane region" description="Helical" evidence="6">
    <location>
        <begin position="332"/>
        <end position="351"/>
    </location>
</feature>
<evidence type="ECO:0000259" key="7">
    <source>
        <dbReference type="Pfam" id="PF00892"/>
    </source>
</evidence>
<dbReference type="PANTHER" id="PTHR22911">
    <property type="entry name" value="ACYL-MALONYL CONDENSING ENZYME-RELATED"/>
    <property type="match status" value="1"/>
</dbReference>
<dbReference type="HOGENOM" id="CLU_694605_0_0_1"/>
<proteinExistence type="predicted"/>
<dbReference type="GeneID" id="63735401"/>
<dbReference type="EMBL" id="AZHE01000001">
    <property type="protein sequence ID" value="KHO01945.1"/>
    <property type="molecule type" value="Genomic_DNA"/>
</dbReference>
<dbReference type="AlphaFoldDB" id="A0A0B2X8R9"/>
<dbReference type="GO" id="GO:0016020">
    <property type="term" value="C:membrane"/>
    <property type="evidence" value="ECO:0007669"/>
    <property type="project" value="UniProtKB-SubCell"/>
</dbReference>
<evidence type="ECO:0000256" key="1">
    <source>
        <dbReference type="ARBA" id="ARBA00004141"/>
    </source>
</evidence>
<protein>
    <submittedName>
        <fullName evidence="8">Integral membrane family protein</fullName>
    </submittedName>
</protein>
<keyword evidence="9" id="KW-1185">Reference proteome</keyword>
<dbReference type="InterPro" id="IPR000620">
    <property type="entry name" value="EamA_dom"/>
</dbReference>
<feature type="region of interest" description="Disordered" evidence="5">
    <location>
        <begin position="1"/>
        <end position="37"/>
    </location>
</feature>
<dbReference type="PANTHER" id="PTHR22911:SF6">
    <property type="entry name" value="SOLUTE CARRIER FAMILY 35 MEMBER G1"/>
    <property type="match status" value="1"/>
</dbReference>
<keyword evidence="3 6" id="KW-1133">Transmembrane helix</keyword>
<keyword evidence="4 6" id="KW-0472">Membrane</keyword>
<sequence length="397" mass="40834">MPRSLGGLSPDAALSGPSSPIPLGRHGARGGTHVAAERAASPQVLEGKQAGCACGDVAAVWRHDEPERQAPRAGGPGHAPRADAPRPAGRDVRLLPGVHAVGEDGRRPVWLQGDPVAPRGARMYGLPGHPGHVVVDDVPPAGGRHRHDVPGPRRRGLRVLLRPPGALFAARAARHARGPRVVLIAQPGALFATPSPSPSPSPEERLLAVGVALLGVLGAAGAFTALRAIGKRAHPLISVNAFAMVCTVVCVAALGLGPVLDVAQPSLRWVAPASPRQWLLLLSLSALGFVMQCLLTAGLAADKSNRANAMVYTHMLFAASFDRWVFGHRMGLVSFAGCALILGGALAVVFVKSPPPPLPGADDAERQGNLAGEAEGSPMLLGVVAGHVGSVNPARIR</sequence>
<comment type="caution">
    <text evidence="8">The sequence shown here is derived from an EMBL/GenBank/DDBJ whole genome shotgun (WGS) entry which is preliminary data.</text>
</comment>
<evidence type="ECO:0000313" key="9">
    <source>
        <dbReference type="Proteomes" id="UP000030816"/>
    </source>
</evidence>
<dbReference type="SUPFAM" id="SSF103481">
    <property type="entry name" value="Multidrug resistance efflux transporter EmrE"/>
    <property type="match status" value="1"/>
</dbReference>
<gene>
    <name evidence="8" type="ORF">MAM_00946</name>
</gene>
<feature type="domain" description="EamA" evidence="7">
    <location>
        <begin position="209"/>
        <end position="349"/>
    </location>
</feature>
<dbReference type="RefSeq" id="XP_040683010.1">
    <property type="nucleotide sequence ID" value="XM_040819745.1"/>
</dbReference>
<evidence type="ECO:0000256" key="4">
    <source>
        <dbReference type="ARBA" id="ARBA00023136"/>
    </source>
</evidence>
<feature type="transmembrane region" description="Helical" evidence="6">
    <location>
        <begin position="206"/>
        <end position="229"/>
    </location>
</feature>
<organism evidence="8 9">
    <name type="scientific">Metarhizium album (strain ARSEF 1941)</name>
    <dbReference type="NCBI Taxonomy" id="1081103"/>
    <lineage>
        <taxon>Eukaryota</taxon>
        <taxon>Fungi</taxon>
        <taxon>Dikarya</taxon>
        <taxon>Ascomycota</taxon>
        <taxon>Pezizomycotina</taxon>
        <taxon>Sordariomycetes</taxon>
        <taxon>Hypocreomycetidae</taxon>
        <taxon>Hypocreales</taxon>
        <taxon>Clavicipitaceae</taxon>
        <taxon>Metarhizium</taxon>
    </lineage>
</organism>
<dbReference type="STRING" id="1081103.A0A0B2X8R9"/>